<feature type="compositionally biased region" description="Basic and acidic residues" evidence="1">
    <location>
        <begin position="86"/>
        <end position="102"/>
    </location>
</feature>
<dbReference type="EMBL" id="BMAW01026146">
    <property type="protein sequence ID" value="GFT95749.1"/>
    <property type="molecule type" value="Genomic_DNA"/>
</dbReference>
<keyword evidence="3" id="KW-1185">Reference proteome</keyword>
<feature type="region of interest" description="Disordered" evidence="1">
    <location>
        <begin position="83"/>
        <end position="120"/>
    </location>
</feature>
<dbReference type="AlphaFoldDB" id="A0A8X6UAT1"/>
<gene>
    <name evidence="2" type="ORF">NPIL_222851</name>
</gene>
<dbReference type="Proteomes" id="UP000887013">
    <property type="component" value="Unassembled WGS sequence"/>
</dbReference>
<accession>A0A8X6UAT1</accession>
<proteinExistence type="predicted"/>
<protein>
    <submittedName>
        <fullName evidence="2">Uncharacterized protein</fullName>
    </submittedName>
</protein>
<evidence type="ECO:0000313" key="3">
    <source>
        <dbReference type="Proteomes" id="UP000887013"/>
    </source>
</evidence>
<evidence type="ECO:0000256" key="1">
    <source>
        <dbReference type="SAM" id="MobiDB-lite"/>
    </source>
</evidence>
<comment type="caution">
    <text evidence="2">The sequence shown here is derived from an EMBL/GenBank/DDBJ whole genome shotgun (WGS) entry which is preliminary data.</text>
</comment>
<name>A0A8X6UAT1_NEPPI</name>
<organism evidence="2 3">
    <name type="scientific">Nephila pilipes</name>
    <name type="common">Giant wood spider</name>
    <name type="synonym">Nephila maculata</name>
    <dbReference type="NCBI Taxonomy" id="299642"/>
    <lineage>
        <taxon>Eukaryota</taxon>
        <taxon>Metazoa</taxon>
        <taxon>Ecdysozoa</taxon>
        <taxon>Arthropoda</taxon>
        <taxon>Chelicerata</taxon>
        <taxon>Arachnida</taxon>
        <taxon>Araneae</taxon>
        <taxon>Araneomorphae</taxon>
        <taxon>Entelegynae</taxon>
        <taxon>Araneoidea</taxon>
        <taxon>Nephilidae</taxon>
        <taxon>Nephila</taxon>
    </lineage>
</organism>
<sequence length="120" mass="14003">MGRSEPPQRLNFRIFDPYFRYRATIISLRQKRYPIRLFNQPALRRPVTRPSKNLSVVRNIAGTGQGLNRSGYVDVTQQESLFRRHGASEKTHVSKEQRDPFETNKTLVETDAENLKIKSE</sequence>
<evidence type="ECO:0000313" key="2">
    <source>
        <dbReference type="EMBL" id="GFT95749.1"/>
    </source>
</evidence>
<reference evidence="2" key="1">
    <citation type="submission" date="2020-08" db="EMBL/GenBank/DDBJ databases">
        <title>Multicomponent nature underlies the extraordinary mechanical properties of spider dragline silk.</title>
        <authorList>
            <person name="Kono N."/>
            <person name="Nakamura H."/>
            <person name="Mori M."/>
            <person name="Yoshida Y."/>
            <person name="Ohtoshi R."/>
            <person name="Malay A.D."/>
            <person name="Moran D.A.P."/>
            <person name="Tomita M."/>
            <person name="Numata K."/>
            <person name="Arakawa K."/>
        </authorList>
    </citation>
    <scope>NUCLEOTIDE SEQUENCE</scope>
</reference>